<proteinExistence type="inferred from homology"/>
<dbReference type="GO" id="GO:0016887">
    <property type="term" value="F:ATP hydrolysis activity"/>
    <property type="evidence" value="ECO:0007669"/>
    <property type="project" value="InterPro"/>
</dbReference>
<dbReference type="SUPFAM" id="SSF52540">
    <property type="entry name" value="P-loop containing nucleoside triphosphate hydrolases"/>
    <property type="match status" value="1"/>
</dbReference>
<dbReference type="SMART" id="SM00382">
    <property type="entry name" value="AAA"/>
    <property type="match status" value="1"/>
</dbReference>
<dbReference type="InterPro" id="IPR051701">
    <property type="entry name" value="Mito_OM_Translocase_MSP1"/>
</dbReference>
<dbReference type="RefSeq" id="XP_015604142.1">
    <property type="nucleotide sequence ID" value="XM_015748656.2"/>
</dbReference>
<dbReference type="InterPro" id="IPR003959">
    <property type="entry name" value="ATPase_AAA_core"/>
</dbReference>
<dbReference type="CTD" id="44021"/>
<keyword evidence="3" id="KW-1000">Mitochondrion outer membrane</keyword>
<dbReference type="AlphaFoldDB" id="A0AAJ7FR44"/>
<accession>A0AAJ7FR44</accession>
<dbReference type="PROSITE" id="PS00674">
    <property type="entry name" value="AAA"/>
    <property type="match status" value="1"/>
</dbReference>
<dbReference type="GO" id="GO:0005524">
    <property type="term" value="F:ATP binding"/>
    <property type="evidence" value="ECO:0007669"/>
    <property type="project" value="UniProtKB-KW"/>
</dbReference>
<evidence type="ECO:0000313" key="8">
    <source>
        <dbReference type="Proteomes" id="UP000694920"/>
    </source>
</evidence>
<dbReference type="CDD" id="cd19520">
    <property type="entry name" value="RecA-like_ATAD1"/>
    <property type="match status" value="1"/>
</dbReference>
<keyword evidence="3" id="KW-0472">Membrane</keyword>
<dbReference type="Pfam" id="PF00004">
    <property type="entry name" value="AAA"/>
    <property type="match status" value="1"/>
</dbReference>
<dbReference type="InterPro" id="IPR003960">
    <property type="entry name" value="ATPase_AAA_CS"/>
</dbReference>
<dbReference type="GeneID" id="107271989"/>
<dbReference type="Gene3D" id="1.10.8.60">
    <property type="match status" value="1"/>
</dbReference>
<evidence type="ECO:0000256" key="1">
    <source>
        <dbReference type="ARBA" id="ARBA00004572"/>
    </source>
</evidence>
<keyword evidence="4 6" id="KW-0067">ATP-binding</keyword>
<dbReference type="KEGG" id="ccin:107271989"/>
<dbReference type="InterPro" id="IPR003593">
    <property type="entry name" value="AAA+_ATPase"/>
</dbReference>
<protein>
    <submittedName>
        <fullName evidence="9">ATPase family AAA domain-containing protein 1-B</fullName>
    </submittedName>
</protein>
<keyword evidence="2 6" id="KW-0547">Nucleotide-binding</keyword>
<keyword evidence="8" id="KW-1185">Reference proteome</keyword>
<evidence type="ECO:0000256" key="4">
    <source>
        <dbReference type="ARBA" id="ARBA00022840"/>
    </source>
</evidence>
<dbReference type="Gene3D" id="3.40.50.300">
    <property type="entry name" value="P-loop containing nucleotide triphosphate hydrolases"/>
    <property type="match status" value="1"/>
</dbReference>
<evidence type="ECO:0000256" key="3">
    <source>
        <dbReference type="ARBA" id="ARBA00022787"/>
    </source>
</evidence>
<dbReference type="GO" id="GO:0005741">
    <property type="term" value="C:mitochondrial outer membrane"/>
    <property type="evidence" value="ECO:0007669"/>
    <property type="project" value="UniProtKB-SubCell"/>
</dbReference>
<dbReference type="GO" id="GO:0140570">
    <property type="term" value="P:extraction of mislocalized protein from mitochondrial outer membrane"/>
    <property type="evidence" value="ECO:0007669"/>
    <property type="project" value="TreeGrafter"/>
</dbReference>
<dbReference type="FunFam" id="3.40.50.300:FF:000538">
    <property type="entry name" value="ATPase family AAA domain-containing protein 1"/>
    <property type="match status" value="1"/>
</dbReference>
<feature type="domain" description="AAA+ ATPase" evidence="7">
    <location>
        <begin position="132"/>
        <end position="270"/>
    </location>
</feature>
<evidence type="ECO:0000313" key="9">
    <source>
        <dbReference type="RefSeq" id="XP_015604142.1"/>
    </source>
</evidence>
<dbReference type="InterPro" id="IPR027417">
    <property type="entry name" value="P-loop_NTPase"/>
</dbReference>
<evidence type="ECO:0000256" key="2">
    <source>
        <dbReference type="ARBA" id="ARBA00022741"/>
    </source>
</evidence>
<evidence type="ECO:0000259" key="7">
    <source>
        <dbReference type="SMART" id="SM00382"/>
    </source>
</evidence>
<dbReference type="PANTHER" id="PTHR45644">
    <property type="entry name" value="AAA ATPASE, PUTATIVE (AFU_ORTHOLOGUE AFUA_2G12920)-RELATED-RELATED"/>
    <property type="match status" value="1"/>
</dbReference>
<dbReference type="Proteomes" id="UP000694920">
    <property type="component" value="Unplaced"/>
</dbReference>
<evidence type="ECO:0000256" key="5">
    <source>
        <dbReference type="ARBA" id="ARBA00023128"/>
    </source>
</evidence>
<comment type="similarity">
    <text evidence="6">Belongs to the AAA ATPase family.</text>
</comment>
<reference evidence="9" key="1">
    <citation type="submission" date="2025-08" db="UniProtKB">
        <authorList>
            <consortium name="RefSeq"/>
        </authorList>
    </citation>
    <scope>IDENTIFICATION</scope>
</reference>
<dbReference type="Pfam" id="PF17862">
    <property type="entry name" value="AAA_lid_3"/>
    <property type="match status" value="1"/>
</dbReference>
<sequence length="381" mass="42686">MMNIADGAGLNRYEIVMLVARLTLVTAVGYFSMKWMMSHLDPTSKAKKKAKEKARTQLKKLTRTENLAISIDTDQLTDYEMMIASHLVDPNDIKISWGNIAGLEHVIQELKETVILPIQRKELFEDSQLTQAPKGVLLHGPPGCGKTMIAKATAKETRTSFINLDVSILTDKWYGESQKLTAAVFSLAVKLQPCIIFIDEIDSFLRARNAQDHEATAMMKAQFMSLWDGLITDPSCTVIVMGATNRPQDLDKAILRRMPATFHIGLPNEQQREQVIHLILENEPISEDIDTKILAKMTEGFSGSDIQELCRNASVYRIRDYLRSHTQETSSKPHVSGSTDDEEFHDAVRPITMDDLVTSMKKMRNAKIHTGSLGAAKIDLD</sequence>
<comment type="subcellular location">
    <subcellularLocation>
        <location evidence="1">Mitochondrion outer membrane</location>
        <topology evidence="1">Single-pass membrane protein</topology>
    </subcellularLocation>
</comment>
<name>A0AAJ7FR44_CEPCN</name>
<dbReference type="PANTHER" id="PTHR45644:SF3">
    <property type="entry name" value="FI08533P-RELATED"/>
    <property type="match status" value="1"/>
</dbReference>
<keyword evidence="5" id="KW-0496">Mitochondrion</keyword>
<dbReference type="InterPro" id="IPR041569">
    <property type="entry name" value="AAA_lid_3"/>
</dbReference>
<organism evidence="8 9">
    <name type="scientific">Cephus cinctus</name>
    <name type="common">Wheat stem sawfly</name>
    <dbReference type="NCBI Taxonomy" id="211228"/>
    <lineage>
        <taxon>Eukaryota</taxon>
        <taxon>Metazoa</taxon>
        <taxon>Ecdysozoa</taxon>
        <taxon>Arthropoda</taxon>
        <taxon>Hexapoda</taxon>
        <taxon>Insecta</taxon>
        <taxon>Pterygota</taxon>
        <taxon>Neoptera</taxon>
        <taxon>Endopterygota</taxon>
        <taxon>Hymenoptera</taxon>
        <taxon>Cephoidea</taxon>
        <taxon>Cephidae</taxon>
        <taxon>Cephus</taxon>
    </lineage>
</organism>
<gene>
    <name evidence="9" type="primary">LOC107271989</name>
</gene>
<evidence type="ECO:0000256" key="6">
    <source>
        <dbReference type="RuleBase" id="RU003651"/>
    </source>
</evidence>